<evidence type="ECO:0000256" key="2">
    <source>
        <dbReference type="ARBA" id="ARBA00023125"/>
    </source>
</evidence>
<dbReference type="InterPro" id="IPR009057">
    <property type="entry name" value="Homeodomain-like_sf"/>
</dbReference>
<dbReference type="Proteomes" id="UP001319180">
    <property type="component" value="Unassembled WGS sequence"/>
</dbReference>
<dbReference type="SUPFAM" id="SSF46689">
    <property type="entry name" value="Homeodomain-like"/>
    <property type="match status" value="2"/>
</dbReference>
<dbReference type="SMART" id="SM00342">
    <property type="entry name" value="HTH_ARAC"/>
    <property type="match status" value="1"/>
</dbReference>
<keyword evidence="6" id="KW-1185">Reference proteome</keyword>
<dbReference type="EMBL" id="JAHESC010000012">
    <property type="protein sequence ID" value="MBT1686957.1"/>
    <property type="molecule type" value="Genomic_DNA"/>
</dbReference>
<comment type="caution">
    <text evidence="5">The sequence shown here is derived from an EMBL/GenBank/DDBJ whole genome shotgun (WGS) entry which is preliminary data.</text>
</comment>
<dbReference type="CDD" id="cd01543">
    <property type="entry name" value="PBP1_XylR"/>
    <property type="match status" value="1"/>
</dbReference>
<sequence>MIKIILLCDFGEEYGKSLLRGVTRYSKDHGPWAFCRMPAYFREHLGIDGILQWAREWGAHGIIGQFYHTEEILKFTRAGIPVLAQDFKERFTDIPNITGDYHAAGRMGAEYFLKKGFSHFAFYGFQHIVWSRERAEGFEERLQQAGHTVHYYEHNEGAPADIWYYKPSVLIQWLRSLPTPIALMACDDNQGHHITEAARHAGIRIPEDMAVLGVDNDEMVCNLSDPPLSSIGLDTEKSGYDAARVMEQMIHAGTFSGPDIVVRPTQVISRQSTDIFASQDKYIVSALKYIHDNLDKNLNVEQVLKEVPLSRRSLEKRFIQITGYPVYEYIYNQRIERFTQKLLETDMTIFEIAIDLGLSDSKNIARQFKQIKGVTPMEYRKKYMLAKQRATA</sequence>
<dbReference type="GO" id="GO:0003700">
    <property type="term" value="F:DNA-binding transcription factor activity"/>
    <property type="evidence" value="ECO:0007669"/>
    <property type="project" value="InterPro"/>
</dbReference>
<evidence type="ECO:0000259" key="4">
    <source>
        <dbReference type="PROSITE" id="PS01124"/>
    </source>
</evidence>
<dbReference type="Gene3D" id="3.40.50.2300">
    <property type="match status" value="2"/>
</dbReference>
<evidence type="ECO:0000256" key="1">
    <source>
        <dbReference type="ARBA" id="ARBA00023015"/>
    </source>
</evidence>
<keyword evidence="3" id="KW-0804">Transcription</keyword>
<organism evidence="5 6">
    <name type="scientific">Dawidia soli</name>
    <dbReference type="NCBI Taxonomy" id="2782352"/>
    <lineage>
        <taxon>Bacteria</taxon>
        <taxon>Pseudomonadati</taxon>
        <taxon>Bacteroidota</taxon>
        <taxon>Cytophagia</taxon>
        <taxon>Cytophagales</taxon>
        <taxon>Chryseotaleaceae</taxon>
        <taxon>Dawidia</taxon>
    </lineage>
</organism>
<gene>
    <name evidence="5" type="ORF">KK078_10335</name>
</gene>
<dbReference type="Pfam" id="PF13377">
    <property type="entry name" value="Peripla_BP_3"/>
    <property type="match status" value="1"/>
</dbReference>
<protein>
    <submittedName>
        <fullName evidence="5">DNA-binding transcriptional regulator</fullName>
    </submittedName>
</protein>
<evidence type="ECO:0000313" key="6">
    <source>
        <dbReference type="Proteomes" id="UP001319180"/>
    </source>
</evidence>
<dbReference type="PANTHER" id="PTHR30146:SF24">
    <property type="entry name" value="XYLOSE OPERON REGULATORY PROTEIN"/>
    <property type="match status" value="1"/>
</dbReference>
<dbReference type="SUPFAM" id="SSF53822">
    <property type="entry name" value="Periplasmic binding protein-like I"/>
    <property type="match status" value="1"/>
</dbReference>
<feature type="domain" description="HTH araC/xylS-type" evidence="4">
    <location>
        <begin position="284"/>
        <end position="382"/>
    </location>
</feature>
<accession>A0AAP2D8L1</accession>
<name>A0AAP2D8L1_9BACT</name>
<proteinExistence type="predicted"/>
<evidence type="ECO:0000313" key="5">
    <source>
        <dbReference type="EMBL" id="MBT1686957.1"/>
    </source>
</evidence>
<dbReference type="InterPro" id="IPR028082">
    <property type="entry name" value="Peripla_BP_I"/>
</dbReference>
<dbReference type="RefSeq" id="WP_254090193.1">
    <property type="nucleotide sequence ID" value="NZ_JAHESC010000012.1"/>
</dbReference>
<dbReference type="PANTHER" id="PTHR30146">
    <property type="entry name" value="LACI-RELATED TRANSCRIPTIONAL REPRESSOR"/>
    <property type="match status" value="1"/>
</dbReference>
<dbReference type="Gene3D" id="1.10.10.60">
    <property type="entry name" value="Homeodomain-like"/>
    <property type="match status" value="2"/>
</dbReference>
<keyword evidence="2 5" id="KW-0238">DNA-binding</keyword>
<evidence type="ECO:0000256" key="3">
    <source>
        <dbReference type="ARBA" id="ARBA00023163"/>
    </source>
</evidence>
<reference evidence="5 6" key="1">
    <citation type="submission" date="2021-05" db="EMBL/GenBank/DDBJ databases">
        <title>A Polyphasic approach of four new species of the genus Ohtaekwangia: Ohtaekwangia histidinii sp. nov., Ohtaekwangia cretensis sp. nov., Ohtaekwangia indiensis sp. nov., Ohtaekwangia reichenbachii sp. nov. from diverse environment.</title>
        <authorList>
            <person name="Octaviana S."/>
        </authorList>
    </citation>
    <scope>NUCLEOTIDE SEQUENCE [LARGE SCALE GENOMIC DNA]</scope>
    <source>
        <strain evidence="5 6">PWU37</strain>
    </source>
</reference>
<dbReference type="InterPro" id="IPR046335">
    <property type="entry name" value="LacI/GalR-like_sensor"/>
</dbReference>
<keyword evidence="1" id="KW-0805">Transcription regulation</keyword>
<dbReference type="AlphaFoldDB" id="A0AAP2D8L1"/>
<dbReference type="InterPro" id="IPR018060">
    <property type="entry name" value="HTH_AraC"/>
</dbReference>
<dbReference type="GO" id="GO:0000976">
    <property type="term" value="F:transcription cis-regulatory region binding"/>
    <property type="evidence" value="ECO:0007669"/>
    <property type="project" value="TreeGrafter"/>
</dbReference>
<dbReference type="Pfam" id="PF12833">
    <property type="entry name" value="HTH_18"/>
    <property type="match status" value="1"/>
</dbReference>
<dbReference type="PROSITE" id="PS01124">
    <property type="entry name" value="HTH_ARAC_FAMILY_2"/>
    <property type="match status" value="1"/>
</dbReference>